<evidence type="ECO:0000256" key="2">
    <source>
        <dbReference type="ARBA" id="ARBA00022722"/>
    </source>
</evidence>
<dbReference type="InterPro" id="IPR003615">
    <property type="entry name" value="HNH_nuc"/>
</dbReference>
<keyword evidence="4 12" id="KW-0255">Endonuclease</keyword>
<evidence type="ECO:0000256" key="13">
    <source>
        <dbReference type="SAM" id="Coils"/>
    </source>
</evidence>
<dbReference type="KEGG" id="alq:C7Y71_008745"/>
<organism evidence="15 16">
    <name type="scientific">Pseudoprevotella muciniphila</name>
    <dbReference type="NCBI Taxonomy" id="2133944"/>
    <lineage>
        <taxon>Bacteria</taxon>
        <taxon>Pseudomonadati</taxon>
        <taxon>Bacteroidota</taxon>
        <taxon>Bacteroidia</taxon>
        <taxon>Bacteroidales</taxon>
        <taxon>Prevotellaceae</taxon>
        <taxon>Pseudoprevotella</taxon>
    </lineage>
</organism>
<dbReference type="Gene3D" id="1.10.30.50">
    <property type="match status" value="1"/>
</dbReference>
<keyword evidence="7" id="KW-0694">RNA-binding</keyword>
<dbReference type="InterPro" id="IPR033114">
    <property type="entry name" value="HNH_CAS9"/>
</dbReference>
<proteinExistence type="predicted"/>
<evidence type="ECO:0000256" key="9">
    <source>
        <dbReference type="ARBA" id="ARBA00023125"/>
    </source>
</evidence>
<dbReference type="NCBIfam" id="TIGR01865">
    <property type="entry name" value="cas_Csn1"/>
    <property type="match status" value="1"/>
</dbReference>
<comment type="cofactor">
    <cofactor evidence="1">
        <name>Mg(2+)</name>
        <dbReference type="ChEBI" id="CHEBI:18420"/>
    </cofactor>
</comment>
<evidence type="ECO:0000256" key="3">
    <source>
        <dbReference type="ARBA" id="ARBA00022723"/>
    </source>
</evidence>
<evidence type="ECO:0000313" key="15">
    <source>
        <dbReference type="EMBL" id="QFQ13097.1"/>
    </source>
</evidence>
<evidence type="ECO:0000256" key="8">
    <source>
        <dbReference type="ARBA" id="ARBA00023118"/>
    </source>
</evidence>
<comment type="subunit">
    <text evidence="11">Monomer. Binds crRNA and tracrRNA.</text>
</comment>
<feature type="domain" description="HNH Cas9-type" evidence="14">
    <location>
        <begin position="315"/>
        <end position="472"/>
    </location>
</feature>
<keyword evidence="3" id="KW-0479">Metal-binding</keyword>
<dbReference type="InterPro" id="IPR028629">
    <property type="entry name" value="Cas9"/>
</dbReference>
<dbReference type="GO" id="GO:0004519">
    <property type="term" value="F:endonuclease activity"/>
    <property type="evidence" value="ECO:0007669"/>
    <property type="project" value="UniProtKB-UniRule"/>
</dbReference>
<dbReference type="GO" id="GO:0003723">
    <property type="term" value="F:RNA binding"/>
    <property type="evidence" value="ECO:0007669"/>
    <property type="project" value="UniProtKB-UniRule"/>
</dbReference>
<dbReference type="Proteomes" id="UP000249375">
    <property type="component" value="Chromosome"/>
</dbReference>
<dbReference type="InterPro" id="IPR036397">
    <property type="entry name" value="RNaseH_sf"/>
</dbReference>
<protein>
    <submittedName>
        <fullName evidence="15">CRISPR-associated protein Csn1</fullName>
    </submittedName>
</protein>
<evidence type="ECO:0000256" key="11">
    <source>
        <dbReference type="ARBA" id="ARBA00046380"/>
    </source>
</evidence>
<keyword evidence="8" id="KW-0051">Antiviral defense</keyword>
<dbReference type="EMBL" id="CP033459">
    <property type="protein sequence ID" value="QFQ13097.1"/>
    <property type="molecule type" value="Genomic_DNA"/>
</dbReference>
<dbReference type="PROSITE" id="PS51749">
    <property type="entry name" value="HNH_CAS9"/>
    <property type="match status" value="1"/>
</dbReference>
<keyword evidence="10" id="KW-0464">Manganese</keyword>
<evidence type="ECO:0000256" key="7">
    <source>
        <dbReference type="ARBA" id="ARBA00022884"/>
    </source>
</evidence>
<dbReference type="GO" id="GO:0016787">
    <property type="term" value="F:hydrolase activity"/>
    <property type="evidence" value="ECO:0007669"/>
    <property type="project" value="UniProtKB-KW"/>
</dbReference>
<keyword evidence="9 12" id="KW-0238">DNA-binding</keyword>
<dbReference type="GO" id="GO:0003677">
    <property type="term" value="F:DNA binding"/>
    <property type="evidence" value="ECO:0007669"/>
    <property type="project" value="UniProtKB-UniRule"/>
</dbReference>
<sequence length="914" mass="106635">MNGFLCFSSPLSLIRFVLCPIEKSKIIPKFKRKSKKKFPFEDIAKELAGKKNYCYFKDKEQKPYKFNYPMDTSVSGSVVNAQLEEIFGSDWKNAVCEVYTLSDGKTQDEIVNDVWHALFFYDDEEKLKGFAKNRLQLSDEESEKFCKITLPSDYAALSMKAIRKILPYMRDYGLIYSKAVYLANLGEVIPQEIWENEEARKSVIDEVKDVMENVEIGKLSGNLGTVVREYLSQKYGVDENALNRLYHPSMLEHYPQQRSNSDGIFQLGSPRINSVRNPMAMHSLFRLRKVVNLLLKEGKIDEKTIIHIEFARELNDANKRKAIKFLQKINENDRDACRKKIEELGYTSVSDTDILKYQLWEEQGHQCLYTGEQIGVKDFLGENPKYDIEHTIPRSAGGDSTKENMTLCSSKFNREVKRTKLPTALPDYDEILMRIEFMREKYESLDKQIRAIKRKSATTKEQRDSDIQKRHQLKMQRDYWKGKYDRFTMEEVPEGFARRQGAGIGLISRYARLYLKSVFEKVYVVKGNATAEFRKIWGIQEEYTKKERVNHVHHCIDAITIACIGLDEHNKLAHFYHQVEEYRNNEKNRPQFVKPWPTFTEDVMKIQDELLVAHYSQDNMPKHTRKRVGKTYIQGDTARTSLHNETYYGAIEKDEEVKYVVRKPLDGMEEKDVKNIVDDVVRQKVEDAIAKHGSLKKAVESTIWMNEQLQIPIKKVRIYAKNVVRPLQIRQQRDQSRKEYKRQYHVENDRNYLMAIYIGKDKKGKEKRDFVVVNNLEAAKYYRRSNNAEGGLVPDVSEKNGFSLAYCLKIGTMVLLYEKSPEEIWLSDKKAWQRRLYKVTGLSSLVISSYVYGTISLIHHQEARRSSEVKLKNGAYASNEELRSGIKMYHTQINALVEGVDFVLNDLGEIKRLR</sequence>
<evidence type="ECO:0000259" key="14">
    <source>
        <dbReference type="PROSITE" id="PS51749"/>
    </source>
</evidence>
<dbReference type="AlphaFoldDB" id="A0A5P8E892"/>
<dbReference type="InterPro" id="IPR041383">
    <property type="entry name" value="RuvC_III"/>
</dbReference>
<dbReference type="GO" id="GO:0051607">
    <property type="term" value="P:defense response to virus"/>
    <property type="evidence" value="ECO:0007669"/>
    <property type="project" value="UniProtKB-KW"/>
</dbReference>
<evidence type="ECO:0000256" key="5">
    <source>
        <dbReference type="ARBA" id="ARBA00022801"/>
    </source>
</evidence>
<evidence type="ECO:0000256" key="10">
    <source>
        <dbReference type="ARBA" id="ARBA00023211"/>
    </source>
</evidence>
<name>A0A5P8E892_9BACT</name>
<dbReference type="OrthoDB" id="9777169at2"/>
<keyword evidence="2 12" id="KW-0540">Nuclease</keyword>
<evidence type="ECO:0000256" key="12">
    <source>
        <dbReference type="PROSITE-ProRule" id="PRU01085"/>
    </source>
</evidence>
<keyword evidence="6" id="KW-0460">Magnesium</keyword>
<feature type="coiled-coil region" evidence="13">
    <location>
        <begin position="428"/>
        <end position="462"/>
    </location>
</feature>
<dbReference type="GO" id="GO:0046872">
    <property type="term" value="F:metal ion binding"/>
    <property type="evidence" value="ECO:0007669"/>
    <property type="project" value="UniProtKB-KW"/>
</dbReference>
<evidence type="ECO:0000313" key="16">
    <source>
        <dbReference type="Proteomes" id="UP000249375"/>
    </source>
</evidence>
<dbReference type="Gene3D" id="3.30.420.10">
    <property type="entry name" value="Ribonuclease H-like superfamily/Ribonuclease H"/>
    <property type="match status" value="1"/>
</dbReference>
<reference evidence="15 16" key="1">
    <citation type="submission" date="2018-11" db="EMBL/GenBank/DDBJ databases">
        <authorList>
            <person name="Na S.W."/>
            <person name="Baik M."/>
        </authorList>
    </citation>
    <scope>NUCLEOTIDE SEQUENCE [LARGE SCALE GENOMIC DNA]</scope>
    <source>
        <strain evidence="15 16">E39</strain>
    </source>
</reference>
<keyword evidence="5 12" id="KW-0378">Hydrolase</keyword>
<gene>
    <name evidence="15" type="ORF">C7Y71_008745</name>
</gene>
<dbReference type="Pfam" id="PF18541">
    <property type="entry name" value="RuvC_III"/>
    <property type="match status" value="1"/>
</dbReference>
<dbReference type="Pfam" id="PF13395">
    <property type="entry name" value="HNH_4"/>
    <property type="match status" value="1"/>
</dbReference>
<keyword evidence="16" id="KW-1185">Reference proteome</keyword>
<evidence type="ECO:0000256" key="1">
    <source>
        <dbReference type="ARBA" id="ARBA00001946"/>
    </source>
</evidence>
<keyword evidence="13" id="KW-0175">Coiled coil</keyword>
<accession>A0A5P8E892</accession>
<evidence type="ECO:0000256" key="4">
    <source>
        <dbReference type="ARBA" id="ARBA00022759"/>
    </source>
</evidence>
<evidence type="ECO:0000256" key="6">
    <source>
        <dbReference type="ARBA" id="ARBA00022842"/>
    </source>
</evidence>